<feature type="compositionally biased region" description="Polar residues" evidence="3">
    <location>
        <begin position="1348"/>
        <end position="1357"/>
    </location>
</feature>
<dbReference type="InterPro" id="IPR001849">
    <property type="entry name" value="PH_domain"/>
</dbReference>
<feature type="region of interest" description="Disordered" evidence="3">
    <location>
        <begin position="606"/>
        <end position="629"/>
    </location>
</feature>
<keyword evidence="6" id="KW-1185">Reference proteome</keyword>
<feature type="region of interest" description="Disordered" evidence="3">
    <location>
        <begin position="1"/>
        <end position="24"/>
    </location>
</feature>
<dbReference type="Proteomes" id="UP001562425">
    <property type="component" value="Unassembled WGS sequence"/>
</dbReference>
<dbReference type="PANTHER" id="PTHR46556">
    <property type="entry name" value="PLECKSTRIN HOMOLOGY DOMAIN-CONTAINING FAMILY M MEMBER 2"/>
    <property type="match status" value="1"/>
</dbReference>
<evidence type="ECO:0000256" key="1">
    <source>
        <dbReference type="ARBA" id="ARBA00004496"/>
    </source>
</evidence>
<dbReference type="SUPFAM" id="SSF50729">
    <property type="entry name" value="PH domain-like"/>
    <property type="match status" value="1"/>
</dbReference>
<protein>
    <recommendedName>
        <fullName evidence="4">PH domain-containing protein</fullName>
    </recommendedName>
</protein>
<feature type="region of interest" description="Disordered" evidence="3">
    <location>
        <begin position="531"/>
        <end position="567"/>
    </location>
</feature>
<dbReference type="PROSITE" id="PS50003">
    <property type="entry name" value="PH_DOMAIN"/>
    <property type="match status" value="1"/>
</dbReference>
<sequence length="1500" mass="163565">MEVAVLKPENPEDLRGNGNNNNNNGAMASCDKLLEDVSPVGAAAAAVMTSSVASLLDDTTPSDSGIQLLDSESSGGLNESMISSAGGFDFAELQNNNKMALDSPVKEEDLGKFVEIDIQQGEKEEIVPVATAEEVEQAISQVPDEMVSSTCSTFDTENIVYRRRAKKVVPAANKTPKKRVSFHEDILKNTKTDNIHIEHGFITYKSGASKNKQQIGGKGGRYSWCTEYGAGGDDDGYDLGDEDSGENRQYVYRNACSDVLDYGKTDVFENIEDEKHYVKYDNSGVFEYGPPTAAEHRQQQQQQQQQRKDFYKCACSDSNSSLDSGSSNEGAAANYKQGKSNSCECIGGGGGQQNNNNVISDNCYYSEPNIEHLDEFNGNVGVGAAAAAAGEKVVKSVWSKEKKPKSSCLKKTKRNMMYTNVVVPEYDLTKKVKKFNVHHRSVIDNSKMIFGSLKDIFGISLPERGVPEGSEDLSTVRECIPESNDPMIDDFTVVQKPKNFLSKSLDGGFGGGGAKAKGNVKKYVHNVDEQLRRKNDEDLYAPSRKNSVEEEEKQRVEEEEEVVVQKPSDLPLAEQPKPAYRNKYIINGESTVFEHTGVSYCYDEEEGKSQATDDGIGTPKDLPIGESTSGSFIGKTQIKKKLSNIFQKMNVIGSNATTPSPSAAQAPTPLPPVPLLSRSGGDGALEEPKGVEQPTRMESSTISSCGSDHSSSVQSESKGGGTTPRESSNRELVSPRSSSKNRHLASPMRKKSLTTRLEPNSSRARMSPDLFNPAAAGRHHLVTLADEFDDILTVTTSNETDKDSSNDLVILDYPSTSSTPTPEGGEVPGEKVSPFVVPSRRYNPMTASTSSASTSKSSLINRFLRNVTQKKILEATIKQNSFFQGKLSTERKLFESLVPKGVKALNRDLIEDLNAEIAMEIELSSSACQLDRIQLNEAHLDQGGYGLSLGEIKFDGGGVGVGEIPVDVFNGNRLHIFRNENEVLMKAFKLYNGYSREGYMTPVLVLLTDKTLYVTDQVQNRLCNKFVLPYSELDVILVGPYGNTVLLSNSARDMQQVLLAGGPYPADGLVSSLELCARRGGSVLPAIGQLTLDHLAPLQAFVRDNSNVSREDIWKYYAVVNVPAGTLGGEEEPLGPHIKGPLMHRRMSHAGFVDHWSAGYFLLKAGVLYLFGDASQKLPTWAVALAECQGARRSLNSGRPYCFELLLRTGALQLAAPDEYVASDWLQALVQAASGLFELQERRRTLGCTLIMTSNHLLTLREDFSAPLRRSTGAGGHSSANSSLMLSPAKENVNPNAQLLGGASRKLSNSNVLDTSSEISSIRSTGSTPTRFNSDRRSNSTTSTPTRGATNLQSPSRSYRPGSSIDAIIGTAGDDRSHTNMSSFYGKNSGVEVLTCASIDEMSAVKIPAISSNWWCILEFECQEVRENSDDLVVFFSTSSEQERFLSMLESIWHSKKVSGSFGKLRFPASSAQISFQLVQKHIRYCRKVPTRPVRQRSGP</sequence>
<dbReference type="GO" id="GO:0005737">
    <property type="term" value="C:cytoplasm"/>
    <property type="evidence" value="ECO:0007669"/>
    <property type="project" value="UniProtKB-SubCell"/>
</dbReference>
<feature type="compositionally biased region" description="Low complexity" evidence="3">
    <location>
        <begin position="656"/>
        <end position="667"/>
    </location>
</feature>
<feature type="region of interest" description="Disordered" evidence="3">
    <location>
        <begin position="656"/>
        <end position="766"/>
    </location>
</feature>
<feature type="region of interest" description="Disordered" evidence="3">
    <location>
        <begin position="817"/>
        <end position="836"/>
    </location>
</feature>
<name>A0ABD1DFH0_CULPP</name>
<gene>
    <name evidence="5" type="ORF">pipiens_009085</name>
</gene>
<dbReference type="InterPro" id="IPR057288">
    <property type="entry name" value="PH_PLEKHM2"/>
</dbReference>
<feature type="compositionally biased region" description="Polar residues" evidence="3">
    <location>
        <begin position="754"/>
        <end position="764"/>
    </location>
</feature>
<evidence type="ECO:0000313" key="5">
    <source>
        <dbReference type="EMBL" id="KAL1398297.1"/>
    </source>
</evidence>
<dbReference type="InterPro" id="IPR011993">
    <property type="entry name" value="PH-like_dom_sf"/>
</dbReference>
<keyword evidence="2" id="KW-0963">Cytoplasm</keyword>
<dbReference type="InterPro" id="IPR053015">
    <property type="entry name" value="PH_domain-containing_M2"/>
</dbReference>
<comment type="caution">
    <text evidence="5">The sequence shown here is derived from an EMBL/GenBank/DDBJ whole genome shotgun (WGS) entry which is preliminary data.</text>
</comment>
<evidence type="ECO:0000256" key="3">
    <source>
        <dbReference type="SAM" id="MobiDB-lite"/>
    </source>
</evidence>
<accession>A0ABD1DFH0</accession>
<organism evidence="5 6">
    <name type="scientific">Culex pipiens pipiens</name>
    <name type="common">Northern house mosquito</name>
    <dbReference type="NCBI Taxonomy" id="38569"/>
    <lineage>
        <taxon>Eukaryota</taxon>
        <taxon>Metazoa</taxon>
        <taxon>Ecdysozoa</taxon>
        <taxon>Arthropoda</taxon>
        <taxon>Hexapoda</taxon>
        <taxon>Insecta</taxon>
        <taxon>Pterygota</taxon>
        <taxon>Neoptera</taxon>
        <taxon>Endopterygota</taxon>
        <taxon>Diptera</taxon>
        <taxon>Nematocera</taxon>
        <taxon>Culicoidea</taxon>
        <taxon>Culicidae</taxon>
        <taxon>Culicinae</taxon>
        <taxon>Culicini</taxon>
        <taxon>Culex</taxon>
        <taxon>Culex</taxon>
    </lineage>
</organism>
<evidence type="ECO:0000256" key="2">
    <source>
        <dbReference type="ARBA" id="ARBA00022490"/>
    </source>
</evidence>
<dbReference type="PROSITE" id="PS51257">
    <property type="entry name" value="PROKAR_LIPOPROTEIN"/>
    <property type="match status" value="1"/>
</dbReference>
<feature type="domain" description="PH" evidence="4">
    <location>
        <begin position="1135"/>
        <end position="1234"/>
    </location>
</feature>
<dbReference type="EMBL" id="JBEHCU010005940">
    <property type="protein sequence ID" value="KAL1398297.1"/>
    <property type="molecule type" value="Genomic_DNA"/>
</dbReference>
<comment type="subcellular location">
    <subcellularLocation>
        <location evidence="1">Cytoplasm</location>
    </subcellularLocation>
</comment>
<dbReference type="SMART" id="SM00233">
    <property type="entry name" value="PH"/>
    <property type="match status" value="1"/>
</dbReference>
<dbReference type="Gene3D" id="2.30.29.30">
    <property type="entry name" value="Pleckstrin-homology domain (PH domain)/Phosphotyrosine-binding domain (PTB)"/>
    <property type="match status" value="1"/>
</dbReference>
<feature type="compositionally biased region" description="Polar residues" evidence="3">
    <location>
        <begin position="696"/>
        <end position="717"/>
    </location>
</feature>
<dbReference type="PANTHER" id="PTHR46556:SF1">
    <property type="entry name" value="PLECKSTRIN HOMOLOGY DOMAIN-CONTAINING FAMILY M MEMBER 2"/>
    <property type="match status" value="1"/>
</dbReference>
<dbReference type="Pfam" id="PF00169">
    <property type="entry name" value="PH"/>
    <property type="match status" value="1"/>
</dbReference>
<proteinExistence type="predicted"/>
<dbReference type="Pfam" id="PF23142">
    <property type="entry name" value="PH_PLEKHM2"/>
    <property type="match status" value="1"/>
</dbReference>
<feature type="compositionally biased region" description="Basic and acidic residues" evidence="3">
    <location>
        <begin position="546"/>
        <end position="556"/>
    </location>
</feature>
<evidence type="ECO:0000313" key="6">
    <source>
        <dbReference type="Proteomes" id="UP001562425"/>
    </source>
</evidence>
<feature type="compositionally biased region" description="Low complexity" evidence="3">
    <location>
        <begin position="1315"/>
        <end position="1332"/>
    </location>
</feature>
<feature type="compositionally biased region" description="Basic residues" evidence="3">
    <location>
        <begin position="739"/>
        <end position="753"/>
    </location>
</feature>
<reference evidence="5 6" key="1">
    <citation type="submission" date="2024-05" db="EMBL/GenBank/DDBJ databases">
        <title>Culex pipiens pipiens assembly and annotation.</title>
        <authorList>
            <person name="Alout H."/>
            <person name="Durand T."/>
        </authorList>
    </citation>
    <scope>NUCLEOTIDE SEQUENCE [LARGE SCALE GENOMIC DNA]</scope>
    <source>
        <strain evidence="5">HA-2024</strain>
        <tissue evidence="5">Whole body</tissue>
    </source>
</reference>
<evidence type="ECO:0000259" key="4">
    <source>
        <dbReference type="PROSITE" id="PS50003"/>
    </source>
</evidence>
<feature type="region of interest" description="Disordered" evidence="3">
    <location>
        <begin position="1314"/>
        <end position="1374"/>
    </location>
</feature>